<evidence type="ECO:0000313" key="5">
    <source>
        <dbReference type="EMBL" id="RUO69594.1"/>
    </source>
</evidence>
<dbReference type="InterPro" id="IPR050491">
    <property type="entry name" value="AmpC-like"/>
</dbReference>
<dbReference type="SUPFAM" id="SSF48452">
    <property type="entry name" value="TPR-like"/>
    <property type="match status" value="1"/>
</dbReference>
<reference evidence="6" key="1">
    <citation type="journal article" date="2018" name="Front. Microbiol.">
        <title>Genome-Based Analysis Reveals the Taxonomy and Diversity of the Family Idiomarinaceae.</title>
        <authorList>
            <person name="Liu Y."/>
            <person name="Lai Q."/>
            <person name="Shao Z."/>
        </authorList>
    </citation>
    <scope>NUCLEOTIDE SEQUENCE [LARGE SCALE GENOMIC DNA]</scope>
    <source>
        <strain evidence="6">R22</strain>
    </source>
</reference>
<dbReference type="Gene3D" id="3.40.710.10">
    <property type="entry name" value="DD-peptidase/beta-lactamase superfamily"/>
    <property type="match status" value="1"/>
</dbReference>
<gene>
    <name evidence="5" type="ORF">CWI78_06630</name>
</gene>
<organism evidence="5 6">
    <name type="scientific">Idiomarina ramblicola</name>
    <dbReference type="NCBI Taxonomy" id="263724"/>
    <lineage>
        <taxon>Bacteria</taxon>
        <taxon>Pseudomonadati</taxon>
        <taxon>Pseudomonadota</taxon>
        <taxon>Gammaproteobacteria</taxon>
        <taxon>Alteromonadales</taxon>
        <taxon>Idiomarinaceae</taxon>
        <taxon>Idiomarina</taxon>
    </lineage>
</organism>
<proteinExistence type="predicted"/>
<feature type="domain" description="Beta-lactamase-related" evidence="4">
    <location>
        <begin position="67"/>
        <end position="366"/>
    </location>
</feature>
<dbReference type="SMART" id="SM00028">
    <property type="entry name" value="TPR"/>
    <property type="match status" value="2"/>
</dbReference>
<dbReference type="InterPro" id="IPR012338">
    <property type="entry name" value="Beta-lactam/transpept-like"/>
</dbReference>
<dbReference type="GO" id="GO:0016787">
    <property type="term" value="F:hydrolase activity"/>
    <property type="evidence" value="ECO:0007669"/>
    <property type="project" value="UniProtKB-KW"/>
</dbReference>
<evidence type="ECO:0000313" key="6">
    <source>
        <dbReference type="Proteomes" id="UP000288058"/>
    </source>
</evidence>
<name>A0A432Z098_9GAMM</name>
<keyword evidence="2" id="KW-0472">Membrane</keyword>
<comment type="caution">
    <text evidence="5">The sequence shown here is derived from an EMBL/GenBank/DDBJ whole genome shotgun (WGS) entry which is preliminary data.</text>
</comment>
<dbReference type="Gene3D" id="1.25.40.10">
    <property type="entry name" value="Tetratricopeptide repeat domain"/>
    <property type="match status" value="1"/>
</dbReference>
<dbReference type="InterPro" id="IPR019734">
    <property type="entry name" value="TPR_rpt"/>
</dbReference>
<keyword evidence="6" id="KW-1185">Reference proteome</keyword>
<dbReference type="SUPFAM" id="SSF56601">
    <property type="entry name" value="beta-lactamase/transpeptidase-like"/>
    <property type="match status" value="1"/>
</dbReference>
<dbReference type="GO" id="GO:0016020">
    <property type="term" value="C:membrane"/>
    <property type="evidence" value="ECO:0007669"/>
    <property type="project" value="UniProtKB-SubCell"/>
</dbReference>
<sequence length="505" mass="56626">MFPFSCSGKFFRETKILSHFERLRMIMYIKLLSIPALLLISAFVGATEIKASKLDAFVESYAENDEFNGSVLVSYQGEVLLKKGYGYANMEWKIPNSVDTKFRIASTTKPLTAALILKLVEKGKIDLSHSIRDYLPGYRSDTGGKVTIHQLLNHTSGIPNVFSHPDFKDIEANNPYSLNDFISKFCSGDLKFQPGSQFSYSNAGYSILGKIIEQVTELSYKQALQDYIFNPLKMHNSGDSYSGYVVPKSAKGYEKTLGGLKPAKNIDMTVTYAAGSIYSTVGDLYQFSEALYSNQIFSEALKKRAFTASPHRNYGYGWLITELPKEKFGKKLTQIHHPGMMPGFNGDVIRVIEDDITIIIQNNTGGAPLRALTEGILSIIYERPVVFAKKQIEDELYSKLRQDGIEAAIKSYMQLQKSNKGFSERGLNYFGYQLMEVEEINAAIAFFELNAKQHPESSNAFDSLGEAYLANEEFKKALIAYEKSLSLDEHNKNASEAIDKINELL</sequence>
<dbReference type="Pfam" id="PF00144">
    <property type="entry name" value="Beta-lactamase"/>
    <property type="match status" value="1"/>
</dbReference>
<evidence type="ECO:0000259" key="4">
    <source>
        <dbReference type="Pfam" id="PF00144"/>
    </source>
</evidence>
<evidence type="ECO:0000256" key="1">
    <source>
        <dbReference type="ARBA" id="ARBA00004370"/>
    </source>
</evidence>
<keyword evidence="3" id="KW-0802">TPR repeat</keyword>
<dbReference type="InterPro" id="IPR001466">
    <property type="entry name" value="Beta-lactam-related"/>
</dbReference>
<keyword evidence="5" id="KW-0378">Hydrolase</keyword>
<dbReference type="InterPro" id="IPR023650">
    <property type="entry name" value="Beta-lactam_class-A_AS"/>
</dbReference>
<dbReference type="Proteomes" id="UP000288058">
    <property type="component" value="Unassembled WGS sequence"/>
</dbReference>
<accession>A0A432Z098</accession>
<dbReference type="EMBL" id="PIQC01000004">
    <property type="protein sequence ID" value="RUO69594.1"/>
    <property type="molecule type" value="Genomic_DNA"/>
</dbReference>
<protein>
    <submittedName>
        <fullName evidence="5">Serine hydrolase</fullName>
    </submittedName>
</protein>
<evidence type="ECO:0000256" key="2">
    <source>
        <dbReference type="ARBA" id="ARBA00023136"/>
    </source>
</evidence>
<comment type="subcellular location">
    <subcellularLocation>
        <location evidence="1">Membrane</location>
    </subcellularLocation>
</comment>
<dbReference type="AlphaFoldDB" id="A0A432Z098"/>
<dbReference type="PANTHER" id="PTHR46825:SF11">
    <property type="entry name" value="PENICILLIN-BINDING PROTEIN 4"/>
    <property type="match status" value="1"/>
</dbReference>
<evidence type="ECO:0000256" key="3">
    <source>
        <dbReference type="PROSITE-ProRule" id="PRU00339"/>
    </source>
</evidence>
<feature type="repeat" description="TPR" evidence="3">
    <location>
        <begin position="458"/>
        <end position="491"/>
    </location>
</feature>
<dbReference type="InterPro" id="IPR011990">
    <property type="entry name" value="TPR-like_helical_dom_sf"/>
</dbReference>
<dbReference type="PROSITE" id="PS00146">
    <property type="entry name" value="BETA_LACTAMASE_A"/>
    <property type="match status" value="1"/>
</dbReference>
<dbReference type="PROSITE" id="PS50005">
    <property type="entry name" value="TPR"/>
    <property type="match status" value="1"/>
</dbReference>
<dbReference type="PANTHER" id="PTHR46825">
    <property type="entry name" value="D-ALANYL-D-ALANINE-CARBOXYPEPTIDASE/ENDOPEPTIDASE AMPH"/>
    <property type="match status" value="1"/>
</dbReference>